<dbReference type="GO" id="GO:0016020">
    <property type="term" value="C:membrane"/>
    <property type="evidence" value="ECO:0007669"/>
    <property type="project" value="UniProtKB-SubCell"/>
</dbReference>
<dbReference type="PANTHER" id="PTHR42751">
    <property type="entry name" value="SODIUM/HYDROGEN EXCHANGER FAMILY/TRKA DOMAIN PROTEIN"/>
    <property type="match status" value="1"/>
</dbReference>
<feature type="domain" description="RCK C-terminal" evidence="9">
    <location>
        <begin position="589"/>
        <end position="673"/>
    </location>
</feature>
<comment type="caution">
    <text evidence="10">The sequence shown here is derived from an EMBL/GenBank/DDBJ whole genome shotgun (WGS) entry which is preliminary data.</text>
</comment>
<keyword evidence="5 8" id="KW-0812">Transmembrane</keyword>
<keyword evidence="6 8" id="KW-1133">Transmembrane helix</keyword>
<dbReference type="InterPro" id="IPR038770">
    <property type="entry name" value="Na+/solute_symporter_sf"/>
</dbReference>
<protein>
    <submittedName>
        <fullName evidence="10">TrkA protein</fullName>
    </submittedName>
</protein>
<feature type="transmembrane region" description="Helical" evidence="8">
    <location>
        <begin position="199"/>
        <end position="218"/>
    </location>
</feature>
<reference evidence="10" key="1">
    <citation type="submission" date="2012-11" db="EMBL/GenBank/DDBJ databases">
        <title>Dependencies among metagenomic species, viruses, plasmids and units of genetic variation.</title>
        <authorList>
            <person name="Nielsen H.B."/>
            <person name="Almeida M."/>
            <person name="Juncker A.S."/>
            <person name="Rasmussen S."/>
            <person name="Li J."/>
            <person name="Sunagawa S."/>
            <person name="Plichta D."/>
            <person name="Gautier L."/>
            <person name="Le Chatelier E."/>
            <person name="Peletier E."/>
            <person name="Bonde I."/>
            <person name="Nielsen T."/>
            <person name="Manichanh C."/>
            <person name="Arumugam M."/>
            <person name="Batto J."/>
            <person name="Santos M.B.Q.D."/>
            <person name="Blom N."/>
            <person name="Borruel N."/>
            <person name="Burgdorf K.S."/>
            <person name="Boumezbeur F."/>
            <person name="Casellas F."/>
            <person name="Dore J."/>
            <person name="Guarner F."/>
            <person name="Hansen T."/>
            <person name="Hildebrand F."/>
            <person name="Kaas R.S."/>
            <person name="Kennedy S."/>
            <person name="Kristiansen K."/>
            <person name="Kultima J.R."/>
            <person name="Leonard P."/>
            <person name="Levenez F."/>
            <person name="Lund O."/>
            <person name="Moumen B."/>
            <person name="Le Paslier D."/>
            <person name="Pons N."/>
            <person name="Pedersen O."/>
            <person name="Prifti E."/>
            <person name="Qin J."/>
            <person name="Raes J."/>
            <person name="Tap J."/>
            <person name="Tims S."/>
            <person name="Ussery D.W."/>
            <person name="Yamada T."/>
            <person name="MetaHit consortium"/>
            <person name="Renault P."/>
            <person name="Sicheritz-Ponten T."/>
            <person name="Bork P."/>
            <person name="Wang J."/>
            <person name="Brunak S."/>
            <person name="Ehrlich S.D."/>
        </authorList>
    </citation>
    <scope>NUCLEOTIDE SEQUENCE [LARGE SCALE GENOMIC DNA]</scope>
</reference>
<dbReference type="Gene3D" id="3.30.70.1450">
    <property type="entry name" value="Regulator of K+ conductance, C-terminal domain"/>
    <property type="match status" value="2"/>
</dbReference>
<feature type="transmembrane region" description="Helical" evidence="8">
    <location>
        <begin position="307"/>
        <end position="328"/>
    </location>
</feature>
<feature type="transmembrane region" description="Helical" evidence="8">
    <location>
        <begin position="128"/>
        <end position="147"/>
    </location>
</feature>
<evidence type="ECO:0000256" key="2">
    <source>
        <dbReference type="ARBA" id="ARBA00005551"/>
    </source>
</evidence>
<evidence type="ECO:0000256" key="1">
    <source>
        <dbReference type="ARBA" id="ARBA00004141"/>
    </source>
</evidence>
<keyword evidence="4" id="KW-0633">Potassium transport</keyword>
<feature type="transmembrane region" description="Helical" evidence="8">
    <location>
        <begin position="95"/>
        <end position="116"/>
    </location>
</feature>
<dbReference type="InterPro" id="IPR006153">
    <property type="entry name" value="Cation/H_exchanger_TM"/>
</dbReference>
<feature type="transmembrane region" description="Helical" evidence="8">
    <location>
        <begin position="509"/>
        <end position="534"/>
    </location>
</feature>
<dbReference type="Proteomes" id="UP000018072">
    <property type="component" value="Unassembled WGS sequence"/>
</dbReference>
<feature type="transmembrane region" description="Helical" evidence="8">
    <location>
        <begin position="466"/>
        <end position="488"/>
    </location>
</feature>
<dbReference type="GO" id="GO:0015297">
    <property type="term" value="F:antiporter activity"/>
    <property type="evidence" value="ECO:0007669"/>
    <property type="project" value="InterPro"/>
</dbReference>
<dbReference type="InterPro" id="IPR036721">
    <property type="entry name" value="RCK_C_sf"/>
</dbReference>
<dbReference type="GO" id="GO:1902600">
    <property type="term" value="P:proton transmembrane transport"/>
    <property type="evidence" value="ECO:0007669"/>
    <property type="project" value="InterPro"/>
</dbReference>
<gene>
    <name evidence="10" type="ORF">BN741_00610</name>
</gene>
<dbReference type="Pfam" id="PF02080">
    <property type="entry name" value="TrkA_C"/>
    <property type="match status" value="2"/>
</dbReference>
<evidence type="ECO:0000256" key="8">
    <source>
        <dbReference type="SAM" id="Phobius"/>
    </source>
</evidence>
<proteinExistence type="inferred from homology"/>
<feature type="transmembrane region" description="Helical" evidence="8">
    <location>
        <begin position="230"/>
        <end position="246"/>
    </location>
</feature>
<evidence type="ECO:0000313" key="11">
    <source>
        <dbReference type="Proteomes" id="UP000018072"/>
    </source>
</evidence>
<dbReference type="Gene3D" id="1.20.1530.20">
    <property type="match status" value="1"/>
</dbReference>
<evidence type="ECO:0000256" key="4">
    <source>
        <dbReference type="ARBA" id="ARBA00022538"/>
    </source>
</evidence>
<evidence type="ECO:0000313" key="10">
    <source>
        <dbReference type="EMBL" id="CDE30050.1"/>
    </source>
</evidence>
<dbReference type="InterPro" id="IPR006037">
    <property type="entry name" value="RCK_C"/>
</dbReference>
<dbReference type="GO" id="GO:0006813">
    <property type="term" value="P:potassium ion transport"/>
    <property type="evidence" value="ECO:0007669"/>
    <property type="project" value="UniProtKB-KW"/>
</dbReference>
<evidence type="ECO:0000256" key="6">
    <source>
        <dbReference type="ARBA" id="ARBA00022989"/>
    </source>
</evidence>
<dbReference type="PROSITE" id="PS51202">
    <property type="entry name" value="RCK_C"/>
    <property type="match status" value="2"/>
</dbReference>
<organism evidence="10 11">
    <name type="scientific">Leyella stercorea CAG:629</name>
    <dbReference type="NCBI Taxonomy" id="1263103"/>
    <lineage>
        <taxon>Bacteria</taxon>
        <taxon>Pseudomonadati</taxon>
        <taxon>Bacteroidota</taxon>
        <taxon>Bacteroidia</taxon>
        <taxon>Bacteroidales</taxon>
        <taxon>Prevotellaceae</taxon>
        <taxon>Leyella</taxon>
    </lineage>
</organism>
<comment type="similarity">
    <text evidence="2">Belongs to the monovalent cation:proton antiporter 2 (CPA2) transporter (TC 2.A.37) family.</text>
</comment>
<evidence type="ECO:0000256" key="7">
    <source>
        <dbReference type="ARBA" id="ARBA00023136"/>
    </source>
</evidence>
<feature type="transmembrane region" description="Helical" evidence="8">
    <location>
        <begin position="435"/>
        <end position="454"/>
    </location>
</feature>
<dbReference type="STRING" id="1263103.BN741_00610"/>
<keyword evidence="7 8" id="KW-0472">Membrane</keyword>
<feature type="transmembrane region" description="Helical" evidence="8">
    <location>
        <begin position="15"/>
        <end position="33"/>
    </location>
</feature>
<evidence type="ECO:0000256" key="3">
    <source>
        <dbReference type="ARBA" id="ARBA00022448"/>
    </source>
</evidence>
<dbReference type="AlphaFoldDB" id="R7GSG7"/>
<feature type="transmembrane region" description="Helical" evidence="8">
    <location>
        <begin position="366"/>
        <end position="386"/>
    </location>
</feature>
<keyword evidence="3" id="KW-0813">Transport</keyword>
<comment type="subcellular location">
    <subcellularLocation>
        <location evidence="1">Membrane</location>
        <topology evidence="1">Multi-pass membrane protein</topology>
    </subcellularLocation>
</comment>
<feature type="transmembrane region" description="Helical" evidence="8">
    <location>
        <begin position="40"/>
        <end position="57"/>
    </location>
</feature>
<dbReference type="Pfam" id="PF00999">
    <property type="entry name" value="Na_H_Exchanger"/>
    <property type="match status" value="1"/>
</dbReference>
<keyword evidence="4" id="KW-0406">Ion transport</keyword>
<feature type="transmembrane region" description="Helical" evidence="8">
    <location>
        <begin position="69"/>
        <end position="88"/>
    </location>
</feature>
<feature type="transmembrane region" description="Helical" evidence="8">
    <location>
        <begin position="340"/>
        <end position="360"/>
    </location>
</feature>
<sequence length="762" mass="84557">MSCFKEYKVSEVPTLINDLALILIVASTVTLLFKKLKQPLVLGYIMAGFIVSPHMPYTMSVMDTVDIKIWADIGVMFLLFSLGLDFSFKKILKMGITPVITTLTIIFAMMTLGIVVGHAFDWKRMDCIFLGGMLAMSSTTIIYKAFTDMGLRQQKFAQPVMSVLILEDILAIVMMVMLSAIASGNNPDGGEMIGSVMKIGFFLVLWFVVGIFAVPLFLRSTRKLINNETLLIVSLGLCCLMAVVSTKVGFSSAFGAFVMGSILAETIEAAKIEKLVSPVKDLFGAVFFVSVGMLVDPKIIVEYAIPIAVLVLTILLGQSIFGTFGFLIGGQSLKSAMRCGFSMAQIGEFSFIIASLGLSLHVTGEFLYPVVVAVSVITTFLTPYMIRLSVPSYNVLERHLPKTWVRALNNITLSHPSSAPKSNWHSLIAQMARITLIYSILSVATIALMLTFFLPFIRRMMPGMHWWANGICGVLTVMFIAPFLRAIVMKKNHSEEFRALWNDSRSNRMPLLVTILVRLIIASAFVFYICNYLTRFTNALMMTIALAVVGIMILSRGLKKQSIKMERMFVQNLRSRDIEQQVLGLKKPLYEGHLLDRDIHISEIEIPENSTWSGLCLADLRLSNRFGIHVSSILRGHRRINIPGGDDIVFPGDKLQVIGSDSQLAAAHAALAVDIEPDDPDIEKREMRLSQIIIDKHSPFVGKTLPETGLRSEFNCMVVGREEGKENLSMVGATYKMRLGDILWIVGEDEALRRLQDANRGV</sequence>
<evidence type="ECO:0000259" key="9">
    <source>
        <dbReference type="PROSITE" id="PS51202"/>
    </source>
</evidence>
<keyword evidence="4" id="KW-0630">Potassium</keyword>
<dbReference type="SUPFAM" id="SSF116726">
    <property type="entry name" value="TrkA C-terminal domain-like"/>
    <property type="match status" value="2"/>
</dbReference>
<accession>R7GSG7</accession>
<dbReference type="PANTHER" id="PTHR42751:SF3">
    <property type="entry name" value="SODIUM_GLUTAMATE SYMPORTER"/>
    <property type="match status" value="1"/>
</dbReference>
<feature type="transmembrane region" description="Helical" evidence="8">
    <location>
        <begin position="159"/>
        <end position="179"/>
    </location>
</feature>
<feature type="transmembrane region" description="Helical" evidence="8">
    <location>
        <begin position="540"/>
        <end position="558"/>
    </location>
</feature>
<dbReference type="EMBL" id="CBIT010000021">
    <property type="protein sequence ID" value="CDE30050.1"/>
    <property type="molecule type" value="Genomic_DNA"/>
</dbReference>
<evidence type="ECO:0000256" key="5">
    <source>
        <dbReference type="ARBA" id="ARBA00022692"/>
    </source>
</evidence>
<name>R7GSG7_9BACT</name>
<feature type="domain" description="RCK C-terminal" evidence="9">
    <location>
        <begin position="677"/>
        <end position="761"/>
    </location>
</feature>
<dbReference type="GO" id="GO:0008324">
    <property type="term" value="F:monoatomic cation transmembrane transporter activity"/>
    <property type="evidence" value="ECO:0007669"/>
    <property type="project" value="InterPro"/>
</dbReference>